<dbReference type="Pfam" id="PF14474">
    <property type="entry name" value="RTC4"/>
    <property type="match status" value="1"/>
</dbReference>
<keyword evidence="7" id="KW-0539">Nucleus</keyword>
<evidence type="ECO:0000256" key="8">
    <source>
        <dbReference type="SAM" id="MobiDB-lite"/>
    </source>
</evidence>
<feature type="compositionally biased region" description="Polar residues" evidence="8">
    <location>
        <begin position="89"/>
        <end position="99"/>
    </location>
</feature>
<gene>
    <name evidence="10" type="ORF">JR316_008843</name>
</gene>
<feature type="compositionally biased region" description="Basic and acidic residues" evidence="8">
    <location>
        <begin position="802"/>
        <end position="831"/>
    </location>
</feature>
<reference evidence="10" key="1">
    <citation type="submission" date="2021-02" db="EMBL/GenBank/DDBJ databases">
        <title>Psilocybe cubensis genome.</title>
        <authorList>
            <person name="Mckernan K.J."/>
            <person name="Crawford S."/>
            <person name="Trippe A."/>
            <person name="Kane L.T."/>
            <person name="Mclaughlin S."/>
        </authorList>
    </citation>
    <scope>NUCLEOTIDE SEQUENCE [LARGE SCALE GENOMIC DNA]</scope>
    <source>
        <strain evidence="10">MGC-MH-2018</strain>
    </source>
</reference>
<evidence type="ECO:0000256" key="3">
    <source>
        <dbReference type="ARBA" id="ARBA00004496"/>
    </source>
</evidence>
<name>A0A8H7XW40_PSICU</name>
<evidence type="ECO:0000256" key="1">
    <source>
        <dbReference type="ARBA" id="ARBA00002738"/>
    </source>
</evidence>
<feature type="domain" description="Restriction of telomere capping protein 4 C-terminal" evidence="9">
    <location>
        <begin position="635"/>
        <end position="758"/>
    </location>
</feature>
<feature type="compositionally biased region" description="Basic residues" evidence="8">
    <location>
        <begin position="1"/>
        <end position="10"/>
    </location>
</feature>
<evidence type="ECO:0000256" key="5">
    <source>
        <dbReference type="ARBA" id="ARBA00015162"/>
    </source>
</evidence>
<protein>
    <recommendedName>
        <fullName evidence="5">Restriction of telomere capping protein 4</fullName>
    </recommendedName>
</protein>
<feature type="compositionally biased region" description="Polar residues" evidence="8">
    <location>
        <begin position="253"/>
        <end position="273"/>
    </location>
</feature>
<feature type="compositionally biased region" description="Low complexity" evidence="8">
    <location>
        <begin position="949"/>
        <end position="966"/>
    </location>
</feature>
<feature type="compositionally biased region" description="Polar residues" evidence="8">
    <location>
        <begin position="329"/>
        <end position="349"/>
    </location>
</feature>
<dbReference type="InterPro" id="IPR039024">
    <property type="entry name" value="RTC4"/>
</dbReference>
<evidence type="ECO:0000256" key="2">
    <source>
        <dbReference type="ARBA" id="ARBA00004123"/>
    </source>
</evidence>
<feature type="compositionally biased region" description="Basic and acidic residues" evidence="8">
    <location>
        <begin position="160"/>
        <end position="175"/>
    </location>
</feature>
<feature type="compositionally biased region" description="Polar residues" evidence="8">
    <location>
        <begin position="1056"/>
        <end position="1065"/>
    </location>
</feature>
<keyword evidence="6" id="KW-0963">Cytoplasm</keyword>
<feature type="compositionally biased region" description="Low complexity" evidence="8">
    <location>
        <begin position="916"/>
        <end position="928"/>
    </location>
</feature>
<proteinExistence type="inferred from homology"/>
<dbReference type="PANTHER" id="PTHR41391:SF1">
    <property type="entry name" value="RESTRICTION OF TELOMERE CAPPING PROTEIN 4"/>
    <property type="match status" value="1"/>
</dbReference>
<dbReference type="GO" id="GO:0005737">
    <property type="term" value="C:cytoplasm"/>
    <property type="evidence" value="ECO:0007669"/>
    <property type="project" value="UniProtKB-SubCell"/>
</dbReference>
<evidence type="ECO:0000256" key="7">
    <source>
        <dbReference type="ARBA" id="ARBA00023242"/>
    </source>
</evidence>
<feature type="compositionally biased region" description="Basic and acidic residues" evidence="8">
    <location>
        <begin position="29"/>
        <end position="43"/>
    </location>
</feature>
<feature type="compositionally biased region" description="Polar residues" evidence="8">
    <location>
        <begin position="111"/>
        <end position="135"/>
    </location>
</feature>
<evidence type="ECO:0000259" key="9">
    <source>
        <dbReference type="SMART" id="SM01312"/>
    </source>
</evidence>
<evidence type="ECO:0000256" key="4">
    <source>
        <dbReference type="ARBA" id="ARBA00009461"/>
    </source>
</evidence>
<feature type="compositionally biased region" description="Acidic residues" evidence="8">
    <location>
        <begin position="411"/>
        <end position="420"/>
    </location>
</feature>
<evidence type="ECO:0000256" key="6">
    <source>
        <dbReference type="ARBA" id="ARBA00022490"/>
    </source>
</evidence>
<dbReference type="GO" id="GO:0005634">
    <property type="term" value="C:nucleus"/>
    <property type="evidence" value="ECO:0007669"/>
    <property type="project" value="UniProtKB-SubCell"/>
</dbReference>
<feature type="region of interest" description="Disordered" evidence="8">
    <location>
        <begin position="756"/>
        <end position="777"/>
    </location>
</feature>
<comment type="similarity">
    <text evidence="4">Belongs to the RTC4 family.</text>
</comment>
<comment type="caution">
    <text evidence="10">The sequence shown here is derived from an EMBL/GenBank/DDBJ whole genome shotgun (WGS) entry which is preliminary data.</text>
</comment>
<comment type="function">
    <text evidence="1">May be involved in a process influencing telomere capping.</text>
</comment>
<feature type="compositionally biased region" description="Basic and acidic residues" evidence="8">
    <location>
        <begin position="466"/>
        <end position="476"/>
    </location>
</feature>
<feature type="compositionally biased region" description="Polar residues" evidence="8">
    <location>
        <begin position="219"/>
        <end position="239"/>
    </location>
</feature>
<feature type="region of interest" description="Disordered" evidence="8">
    <location>
        <begin position="790"/>
        <end position="1089"/>
    </location>
</feature>
<dbReference type="SMART" id="SM01312">
    <property type="entry name" value="RTC4"/>
    <property type="match status" value="1"/>
</dbReference>
<dbReference type="PANTHER" id="PTHR41391">
    <property type="entry name" value="RESTRICTION OF TELOMERE CAPPING PROTEIN 4"/>
    <property type="match status" value="1"/>
</dbReference>
<sequence>MEGMHNRMKSTGRTLESDPTLRLKARPGNRQDYEDREHLEKSTFGKRVKAQGSKSGSRSPSEARGNKSKKKLGLGKAAASSSPAKAYRNGTQDTQSKLDSNSDDDELDFLSASSQAGAEYDPSSSQRPVQASKPSLFSGAKPSKISSKHNDRLLTQSEHGYTDKKGNYHEYDPKFPPKKLPGISFKKNKSEETGQDSKSIPSTSQSSSLLPASKENKVPSKSKSAPSNRNNVLDLTLSSPLKAENDSDARSASPLSSRSTNSNRPATPSTASGSRLPLPGRNRCAADDIPRQDPANLRLKIRPRPRPVVKSKTTIDVTDVQPKDRKKGFQSTPPATKVLTQSRSESVQAMSPKPRKRVPAPFPLTAEDMLVDSTPLEETPKAPRSSRRKPQQFPLHSLARDKGKGKANLDVSEDGGDEEEVTKKKPTKLKPKPFPMSKELFSSTSMSPEFFPSGSVGKRSSEAGSGDERATKKSRQSLDKYIHASKGQHIPSTEGNKISIGLSPRVDPRTLCPFCDTPLPSELTPLLSNLLETTRQIARKDPRPTNPLGLKAPFTTYITVCQRHRFETKILPEAEQKGWPKKIKWKKVSGRVLKMKTFLQALIEDPGNDSRSESSDSEWQILATTNSGKSKKRSIKGAKARSIFWTEYMNEVKTKGLRAMSGFQGQYATFDKAQPGYYGEMGYAIIQQTLYNMFPPSEIDPQSILPLTPTEFIQRILVPEVALHLIMEDRNLEGDEGMKEALKILRESSAYGVSMFPEDACEPGASQKPIDETKLGVGDRIVMERARKRRKELEAEDAKEEEEQRRQEELDKIAKEKEAEEKLRKDRELARTEIGSKSSQPEVRPRPRPRPLPADRSKKNVAHSDGMASESTDDTDASTRSGRPVVRRHVASGSGLGGILRGSSDWDMERDHGNRSSSQSRSSASSGSEIEIEEHTTRRPSSEERRRSPSASEPRITRSRAASASDWDSESSRNAVIGTGGRPPNKGLKGRSNSRSKNTARRESLSCDSDSESVDLGKTPIPQKMKPYRDEEETPRPSNKQNLGPLARARARNPERNTLNTGANSKTKEKSAAPPPPAENFSFMFSSDE</sequence>
<evidence type="ECO:0000313" key="10">
    <source>
        <dbReference type="EMBL" id="KAG5166753.1"/>
    </source>
</evidence>
<dbReference type="EMBL" id="JAFIQS010000008">
    <property type="protein sequence ID" value="KAG5166753.1"/>
    <property type="molecule type" value="Genomic_DNA"/>
</dbReference>
<dbReference type="InterPro" id="IPR028094">
    <property type="entry name" value="RTC4_C"/>
</dbReference>
<feature type="compositionally biased region" description="Low complexity" evidence="8">
    <location>
        <begin position="197"/>
        <end position="213"/>
    </location>
</feature>
<dbReference type="OrthoDB" id="128308at2759"/>
<feature type="compositionally biased region" description="Low complexity" evidence="8">
    <location>
        <begin position="74"/>
        <end position="86"/>
    </location>
</feature>
<feature type="compositionally biased region" description="Basic residues" evidence="8">
    <location>
        <begin position="299"/>
        <end position="309"/>
    </location>
</feature>
<comment type="subcellular location">
    <subcellularLocation>
        <location evidence="3">Cytoplasm</location>
    </subcellularLocation>
    <subcellularLocation>
        <location evidence="2">Nucleus</location>
    </subcellularLocation>
</comment>
<feature type="compositionally biased region" description="Basic and acidic residues" evidence="8">
    <location>
        <begin position="933"/>
        <end position="947"/>
    </location>
</feature>
<organism evidence="10">
    <name type="scientific">Psilocybe cubensis</name>
    <name type="common">Psychedelic mushroom</name>
    <name type="synonym">Stropharia cubensis</name>
    <dbReference type="NCBI Taxonomy" id="181762"/>
    <lineage>
        <taxon>Eukaryota</taxon>
        <taxon>Fungi</taxon>
        <taxon>Dikarya</taxon>
        <taxon>Basidiomycota</taxon>
        <taxon>Agaricomycotina</taxon>
        <taxon>Agaricomycetes</taxon>
        <taxon>Agaricomycetidae</taxon>
        <taxon>Agaricales</taxon>
        <taxon>Agaricineae</taxon>
        <taxon>Strophariaceae</taxon>
        <taxon>Psilocybe</taxon>
    </lineage>
</organism>
<dbReference type="AlphaFoldDB" id="A0A8H7XW40"/>
<accession>A0A8H7XW40</accession>
<feature type="region of interest" description="Disordered" evidence="8">
    <location>
        <begin position="1"/>
        <end position="476"/>
    </location>
</feature>